<dbReference type="AlphaFoldDB" id="A0A1E4RV23"/>
<evidence type="ECO:0000313" key="1">
    <source>
        <dbReference type="EMBL" id="ODV71100.1"/>
    </source>
</evidence>
<evidence type="ECO:0000313" key="2">
    <source>
        <dbReference type="Proteomes" id="UP000094389"/>
    </source>
</evidence>
<dbReference type="GeneID" id="30991097"/>
<organism evidence="1 2">
    <name type="scientific">Cyberlindnera jadinii (strain ATCC 18201 / CBS 1600 / BCRC 20928 / JCM 3617 / NBRC 0987 / NRRL Y-1542)</name>
    <name type="common">Torula yeast</name>
    <name type="synonym">Candida utilis</name>
    <dbReference type="NCBI Taxonomy" id="983966"/>
    <lineage>
        <taxon>Eukaryota</taxon>
        <taxon>Fungi</taxon>
        <taxon>Dikarya</taxon>
        <taxon>Ascomycota</taxon>
        <taxon>Saccharomycotina</taxon>
        <taxon>Saccharomycetes</taxon>
        <taxon>Phaffomycetales</taxon>
        <taxon>Phaffomycetaceae</taxon>
        <taxon>Cyberlindnera</taxon>
    </lineage>
</organism>
<keyword evidence="2" id="KW-1185">Reference proteome</keyword>
<dbReference type="OrthoDB" id="4064185at2759"/>
<dbReference type="EMBL" id="KV453944">
    <property type="protein sequence ID" value="ODV71100.1"/>
    <property type="molecule type" value="Genomic_DNA"/>
</dbReference>
<name>A0A1E4RV23_CYBJN</name>
<reference evidence="1 2" key="1">
    <citation type="journal article" date="2016" name="Proc. Natl. Acad. Sci. U.S.A.">
        <title>Comparative genomics of biotechnologically important yeasts.</title>
        <authorList>
            <person name="Riley R."/>
            <person name="Haridas S."/>
            <person name="Wolfe K.H."/>
            <person name="Lopes M.R."/>
            <person name="Hittinger C.T."/>
            <person name="Goeker M."/>
            <person name="Salamov A.A."/>
            <person name="Wisecaver J.H."/>
            <person name="Long T.M."/>
            <person name="Calvey C.H."/>
            <person name="Aerts A.L."/>
            <person name="Barry K.W."/>
            <person name="Choi C."/>
            <person name="Clum A."/>
            <person name="Coughlan A.Y."/>
            <person name="Deshpande S."/>
            <person name="Douglass A.P."/>
            <person name="Hanson S.J."/>
            <person name="Klenk H.-P."/>
            <person name="LaButti K.M."/>
            <person name="Lapidus A."/>
            <person name="Lindquist E.A."/>
            <person name="Lipzen A.M."/>
            <person name="Meier-Kolthoff J.P."/>
            <person name="Ohm R.A."/>
            <person name="Otillar R.P."/>
            <person name="Pangilinan J.L."/>
            <person name="Peng Y."/>
            <person name="Rokas A."/>
            <person name="Rosa C.A."/>
            <person name="Scheuner C."/>
            <person name="Sibirny A.A."/>
            <person name="Slot J.C."/>
            <person name="Stielow J.B."/>
            <person name="Sun H."/>
            <person name="Kurtzman C.P."/>
            <person name="Blackwell M."/>
            <person name="Grigoriev I.V."/>
            <person name="Jeffries T.W."/>
        </authorList>
    </citation>
    <scope>NUCLEOTIDE SEQUENCE [LARGE SCALE GENOMIC DNA]</scope>
    <source>
        <strain evidence="2">ATCC 18201 / CBS 1600 / BCRC 20928 / JCM 3617 / NBRC 0987 / NRRL Y-1542</strain>
    </source>
</reference>
<protein>
    <submittedName>
        <fullName evidence="1">Uncharacterized protein</fullName>
    </submittedName>
</protein>
<sequence length="533" mass="62056">MRSLARHNDVVLFLKVLKSLDGDIGIESAKMSSKLTTSKTADQRETMEHIIVDMCLHWDNGLLAASTVLKHHYPEVIVKRVLDYLLLKDPKNDEIALDLIMKITSKYNWKFDVYHTSQIQQKILALYTNKSVLSKLTRFFSNHIKASNNDFEVRSTYELILNDASIHNRAGMYRNWRRISQVYSNIMDYDLQVVSIMIKEFLKSKGYQKLAQDLIQRIPHEHYTHPFLVDSIMRYAILQNDIDMINDIVENLETPVPRPVLSTLLKMNMKLGDYQGLERIMSQISHSGMESKDYAIIVDGLLQKGDLMDAISFTHGIPQQLSHSAYLRIVNHLVSTKGQFHERELVIVQDIVDKCRSMFELTHPFWTMLSSLYIRYLTKTFGYAGVWKSKMIYERSTQDFLLDAYSRLGLKSPVMSTDICRNPWGVQEQQHLIRLSIGLQSRIIVVKTIFDKARKHNMREVMDWALLELVELGMSPEDLRIDITRCYNRDAAQVGFRESDSEQQFKRIWTKGCDYSVKECEPLQKYERTMCGN</sequence>
<accession>A0A1E4RV23</accession>
<proteinExistence type="predicted"/>
<dbReference type="RefSeq" id="XP_020068139.1">
    <property type="nucleotide sequence ID" value="XM_020216701.1"/>
</dbReference>
<dbReference type="OMA" id="MHLKFND"/>
<dbReference type="Proteomes" id="UP000094389">
    <property type="component" value="Unassembled WGS sequence"/>
</dbReference>
<gene>
    <name evidence="1" type="ORF">CYBJADRAFT_175398</name>
</gene>